<evidence type="ECO:0000313" key="2">
    <source>
        <dbReference type="Proteomes" id="UP001634393"/>
    </source>
</evidence>
<accession>A0ABD3U629</accession>
<dbReference type="EMBL" id="JBJXBP010000002">
    <property type="protein sequence ID" value="KAL3844892.1"/>
    <property type="molecule type" value="Genomic_DNA"/>
</dbReference>
<reference evidence="1 2" key="1">
    <citation type="submission" date="2024-12" db="EMBL/GenBank/DDBJ databases">
        <title>The unique morphological basis and parallel evolutionary history of personate flowers in Penstemon.</title>
        <authorList>
            <person name="Depatie T.H."/>
            <person name="Wessinger C.A."/>
        </authorList>
    </citation>
    <scope>NUCLEOTIDE SEQUENCE [LARGE SCALE GENOMIC DNA]</scope>
    <source>
        <strain evidence="1">WTNN_2</strain>
        <tissue evidence="1">Leaf</tissue>
    </source>
</reference>
<keyword evidence="2" id="KW-1185">Reference proteome</keyword>
<dbReference type="Proteomes" id="UP001634393">
    <property type="component" value="Unassembled WGS sequence"/>
</dbReference>
<dbReference type="AlphaFoldDB" id="A0ABD3U629"/>
<comment type="caution">
    <text evidence="1">The sequence shown here is derived from an EMBL/GenBank/DDBJ whole genome shotgun (WGS) entry which is preliminary data.</text>
</comment>
<organism evidence="1 2">
    <name type="scientific">Penstemon smallii</name>
    <dbReference type="NCBI Taxonomy" id="265156"/>
    <lineage>
        <taxon>Eukaryota</taxon>
        <taxon>Viridiplantae</taxon>
        <taxon>Streptophyta</taxon>
        <taxon>Embryophyta</taxon>
        <taxon>Tracheophyta</taxon>
        <taxon>Spermatophyta</taxon>
        <taxon>Magnoliopsida</taxon>
        <taxon>eudicotyledons</taxon>
        <taxon>Gunneridae</taxon>
        <taxon>Pentapetalae</taxon>
        <taxon>asterids</taxon>
        <taxon>lamiids</taxon>
        <taxon>Lamiales</taxon>
        <taxon>Plantaginaceae</taxon>
        <taxon>Cheloneae</taxon>
        <taxon>Penstemon</taxon>
    </lineage>
</organism>
<sequence>MDDVIPPIIHKIVVAAVARGRMRRGVRLGKVNEEFAKESRNQIYSFGSRCNLTDKGSVLVSAEVDLLNNHRTDSLFLCSLSNV</sequence>
<evidence type="ECO:0000313" key="1">
    <source>
        <dbReference type="EMBL" id="KAL3844892.1"/>
    </source>
</evidence>
<name>A0ABD3U629_9LAMI</name>
<gene>
    <name evidence="1" type="ORF">ACJIZ3_002295</name>
</gene>
<proteinExistence type="predicted"/>
<protein>
    <submittedName>
        <fullName evidence="1">Uncharacterized protein</fullName>
    </submittedName>
</protein>